<proteinExistence type="predicted"/>
<dbReference type="Gene3D" id="3.30.2350.10">
    <property type="entry name" value="Pseudouridine synthase"/>
    <property type="match status" value="1"/>
</dbReference>
<protein>
    <recommendedName>
        <fullName evidence="2">RNA pseudouridylate synthase</fullName>
    </recommendedName>
    <alternativeName>
        <fullName evidence="3">RNA-uridine isomerase</fullName>
    </alternativeName>
</protein>
<dbReference type="InterPro" id="IPR020103">
    <property type="entry name" value="PsdUridine_synth_cat_dom_sf"/>
</dbReference>
<dbReference type="PANTHER" id="PTHR21600">
    <property type="entry name" value="MITOCHONDRIAL RNA PSEUDOURIDINE SYNTHASE"/>
    <property type="match status" value="1"/>
</dbReference>
<keyword evidence="7" id="KW-1185">Reference proteome</keyword>
<comment type="catalytic activity">
    <reaction evidence="1">
        <text>a uridine in RNA = a pseudouridine in RNA</text>
        <dbReference type="Rhea" id="RHEA:48348"/>
        <dbReference type="Rhea" id="RHEA-COMP:12068"/>
        <dbReference type="Rhea" id="RHEA-COMP:12069"/>
        <dbReference type="ChEBI" id="CHEBI:65314"/>
        <dbReference type="ChEBI" id="CHEBI:65315"/>
    </reaction>
</comment>
<feature type="domain" description="Pseudouridine synthase RsuA/RluA-like" evidence="5">
    <location>
        <begin position="124"/>
        <end position="285"/>
    </location>
</feature>
<dbReference type="GO" id="GO:0009982">
    <property type="term" value="F:pseudouridine synthase activity"/>
    <property type="evidence" value="ECO:0007669"/>
    <property type="project" value="InterPro"/>
</dbReference>
<name>A0A5P9Q7V3_9MICO</name>
<dbReference type="PANTHER" id="PTHR21600:SF84">
    <property type="entry name" value="PSEUDOURIDINE SYNTHASE RSUA_RLUA-LIKE DOMAIN-CONTAINING PROTEIN"/>
    <property type="match status" value="1"/>
</dbReference>
<evidence type="ECO:0000256" key="1">
    <source>
        <dbReference type="ARBA" id="ARBA00000073"/>
    </source>
</evidence>
<organism evidence="6 7">
    <name type="scientific">Luteimicrobium xylanilyticum</name>
    <dbReference type="NCBI Taxonomy" id="1133546"/>
    <lineage>
        <taxon>Bacteria</taxon>
        <taxon>Bacillati</taxon>
        <taxon>Actinomycetota</taxon>
        <taxon>Actinomycetes</taxon>
        <taxon>Micrococcales</taxon>
        <taxon>Luteimicrobium</taxon>
    </lineage>
</organism>
<dbReference type="Proteomes" id="UP000326702">
    <property type="component" value="Chromosome"/>
</dbReference>
<dbReference type="SUPFAM" id="SSF55120">
    <property type="entry name" value="Pseudouridine synthase"/>
    <property type="match status" value="1"/>
</dbReference>
<feature type="region of interest" description="Disordered" evidence="4">
    <location>
        <begin position="339"/>
        <end position="365"/>
    </location>
</feature>
<gene>
    <name evidence="6" type="primary">rluA</name>
    <name evidence="6" type="ORF">KDY119_00864</name>
</gene>
<dbReference type="EMBL" id="CP045529">
    <property type="protein sequence ID" value="QFU97366.1"/>
    <property type="molecule type" value="Genomic_DNA"/>
</dbReference>
<evidence type="ECO:0000256" key="3">
    <source>
        <dbReference type="ARBA" id="ARBA00033164"/>
    </source>
</evidence>
<dbReference type="KEGG" id="lxl:KDY119_00864"/>
<dbReference type="GO" id="GO:0000455">
    <property type="term" value="P:enzyme-directed rRNA pseudouridine synthesis"/>
    <property type="evidence" value="ECO:0007669"/>
    <property type="project" value="TreeGrafter"/>
</dbReference>
<dbReference type="OrthoDB" id="9807829at2"/>
<dbReference type="GO" id="GO:0003723">
    <property type="term" value="F:RNA binding"/>
    <property type="evidence" value="ECO:0007669"/>
    <property type="project" value="InterPro"/>
</dbReference>
<evidence type="ECO:0000259" key="5">
    <source>
        <dbReference type="Pfam" id="PF00849"/>
    </source>
</evidence>
<dbReference type="GO" id="GO:0140098">
    <property type="term" value="F:catalytic activity, acting on RNA"/>
    <property type="evidence" value="ECO:0007669"/>
    <property type="project" value="UniProtKB-ARBA"/>
</dbReference>
<dbReference type="AlphaFoldDB" id="A0A5P9Q7V3"/>
<evidence type="ECO:0000256" key="4">
    <source>
        <dbReference type="SAM" id="MobiDB-lite"/>
    </source>
</evidence>
<dbReference type="InterPro" id="IPR050188">
    <property type="entry name" value="RluA_PseudoU_synthase"/>
</dbReference>
<sequence length="365" mass="40889">MWWSVPLRPTLPTRALRWGVPRRRTPPPLPVRDGLNPTRLRLPVPAADAEAAPATVLAYLVGRFPDDEPRLREKVATGEVLLDDGTPVDAATPYRPHDTVWLYRDPPVEPELPFRAEVLHRDDDLLVVDKPHFVATLPRGAYVARSLLVQLRRELDLPELSPIHRLDRVTAGVVVFTVRREVRGAYQQLLDTRGLEKEYLAVAPVRPDLELPVVVRSRIVKERGVLRAAEVPGTPNAESRVSLVGTCPWPGAVPRPPGAATATDLGLYRLEPRTGRTHQLRLHLARLGVPILGDPFYPVLRDVAEDDWSDPLQLLARFVAFTDPYTGERRRFESRRRLDAWPGPWPRSWPDGSGSAVAECEDGTP</sequence>
<evidence type="ECO:0000256" key="2">
    <source>
        <dbReference type="ARBA" id="ARBA00031870"/>
    </source>
</evidence>
<dbReference type="InterPro" id="IPR006145">
    <property type="entry name" value="PsdUridine_synth_RsuA/RluA"/>
</dbReference>
<keyword evidence="6" id="KW-0413">Isomerase</keyword>
<evidence type="ECO:0000313" key="7">
    <source>
        <dbReference type="Proteomes" id="UP000326702"/>
    </source>
</evidence>
<evidence type="ECO:0000313" key="6">
    <source>
        <dbReference type="EMBL" id="QFU97366.1"/>
    </source>
</evidence>
<dbReference type="Pfam" id="PF00849">
    <property type="entry name" value="PseudoU_synth_2"/>
    <property type="match status" value="1"/>
</dbReference>
<dbReference type="PROSITE" id="PS01129">
    <property type="entry name" value="PSI_RLU"/>
    <property type="match status" value="1"/>
</dbReference>
<dbReference type="InterPro" id="IPR006224">
    <property type="entry name" value="PsdUridine_synth_RluA-like_CS"/>
</dbReference>
<reference evidence="6 7" key="1">
    <citation type="submission" date="2019-10" db="EMBL/GenBank/DDBJ databases">
        <title>Genome sequence of Luteimicrobium xylanilyticum HY-24.</title>
        <authorList>
            <person name="Kim D.Y."/>
            <person name="Park H.-Y."/>
        </authorList>
    </citation>
    <scope>NUCLEOTIDE SEQUENCE [LARGE SCALE GENOMIC DNA]</scope>
    <source>
        <strain evidence="6 7">HY-24</strain>
    </source>
</reference>
<accession>A0A5P9Q7V3</accession>